<dbReference type="RefSeq" id="WP_176008200.1">
    <property type="nucleotide sequence ID" value="NZ_CP041372.2"/>
</dbReference>
<dbReference type="AlphaFoldDB" id="A0A859FAY3"/>
<protein>
    <submittedName>
        <fullName evidence="1">HAD family phosphatase</fullName>
    </submittedName>
</protein>
<dbReference type="Proteomes" id="UP000318138">
    <property type="component" value="Chromosome"/>
</dbReference>
<name>A0A859FAY3_9BACI</name>
<accession>A0A859FAY3</accession>
<reference evidence="2" key="1">
    <citation type="submission" date="2019-07" db="EMBL/GenBank/DDBJ databases">
        <title>Bacillus alkalisoli sp. nov. isolated from saline soil.</title>
        <authorList>
            <person name="Sun J.-Q."/>
            <person name="Xu L."/>
        </authorList>
    </citation>
    <scope>NUCLEOTIDE SEQUENCE [LARGE SCALE GENOMIC DNA]</scope>
    <source>
        <strain evidence="2">M4U3P1</strain>
    </source>
</reference>
<dbReference type="KEGG" id="psua:FLK61_25650"/>
<dbReference type="PROSITE" id="PS01228">
    <property type="entry name" value="COF_1"/>
    <property type="match status" value="1"/>
</dbReference>
<dbReference type="Gene3D" id="3.30.1240.10">
    <property type="match status" value="1"/>
</dbReference>
<dbReference type="EMBL" id="CP041372">
    <property type="protein sequence ID" value="QKS70157.1"/>
    <property type="molecule type" value="Genomic_DNA"/>
</dbReference>
<dbReference type="SUPFAM" id="SSF56784">
    <property type="entry name" value="HAD-like"/>
    <property type="match status" value="1"/>
</dbReference>
<dbReference type="InterPro" id="IPR036412">
    <property type="entry name" value="HAD-like_sf"/>
</dbReference>
<dbReference type="InterPro" id="IPR006379">
    <property type="entry name" value="HAD-SF_hydro_IIB"/>
</dbReference>
<proteinExistence type="predicted"/>
<organism evidence="1 2">
    <name type="scientific">Paenalkalicoccus suaedae</name>
    <dbReference type="NCBI Taxonomy" id="2592382"/>
    <lineage>
        <taxon>Bacteria</taxon>
        <taxon>Bacillati</taxon>
        <taxon>Bacillota</taxon>
        <taxon>Bacilli</taxon>
        <taxon>Bacillales</taxon>
        <taxon>Bacillaceae</taxon>
        <taxon>Paenalkalicoccus</taxon>
    </lineage>
</organism>
<gene>
    <name evidence="1" type="ORF">FLK61_25650</name>
</gene>
<dbReference type="PANTHER" id="PTHR10000">
    <property type="entry name" value="PHOSPHOSERINE PHOSPHATASE"/>
    <property type="match status" value="1"/>
</dbReference>
<dbReference type="CDD" id="cd07516">
    <property type="entry name" value="HAD_Pase"/>
    <property type="match status" value="1"/>
</dbReference>
<evidence type="ECO:0000313" key="1">
    <source>
        <dbReference type="EMBL" id="QKS70157.1"/>
    </source>
</evidence>
<dbReference type="GO" id="GO:0000287">
    <property type="term" value="F:magnesium ion binding"/>
    <property type="evidence" value="ECO:0007669"/>
    <property type="project" value="TreeGrafter"/>
</dbReference>
<sequence length="263" mass="29826">MMNIKAVFIDMDGTLLTKDNQISEANKCAIDRLRARGVNVFLATGRHLDITLPYHQELELKTPMICLNGAAVYDWFSLDPLFLRTMAVKPQLHEALLMCNQRNMMIHAEDGLYCATNDSIVKEWTRESQREPRFVGNLKNVSPEKVLKYSIRSDSYITLDPALYGQDCEFIRWDDGFELVRKNVSKWSAIEYLLNKYGIKRAEAMAFGDGPNDVEMLKQCGTGVAMGNANNVLKSVADFVTLDHEKDGLSFFLEKNILQTVTA</sequence>
<dbReference type="PANTHER" id="PTHR10000:SF8">
    <property type="entry name" value="HAD SUPERFAMILY HYDROLASE-LIKE, TYPE 3"/>
    <property type="match status" value="1"/>
</dbReference>
<dbReference type="SFLD" id="SFLDS00003">
    <property type="entry name" value="Haloacid_Dehalogenase"/>
    <property type="match status" value="1"/>
</dbReference>
<dbReference type="SFLD" id="SFLDG01140">
    <property type="entry name" value="C2.B:_Phosphomannomutase_and_P"/>
    <property type="match status" value="1"/>
</dbReference>
<dbReference type="Gene3D" id="3.40.50.1000">
    <property type="entry name" value="HAD superfamily/HAD-like"/>
    <property type="match status" value="1"/>
</dbReference>
<evidence type="ECO:0000313" key="2">
    <source>
        <dbReference type="Proteomes" id="UP000318138"/>
    </source>
</evidence>
<keyword evidence="2" id="KW-1185">Reference proteome</keyword>
<dbReference type="GO" id="GO:0005829">
    <property type="term" value="C:cytosol"/>
    <property type="evidence" value="ECO:0007669"/>
    <property type="project" value="TreeGrafter"/>
</dbReference>
<dbReference type="NCBIfam" id="TIGR00099">
    <property type="entry name" value="Cof-subfamily"/>
    <property type="match status" value="1"/>
</dbReference>
<dbReference type="InterPro" id="IPR000150">
    <property type="entry name" value="Cof"/>
</dbReference>
<dbReference type="Pfam" id="PF08282">
    <property type="entry name" value="Hydrolase_3"/>
    <property type="match status" value="1"/>
</dbReference>
<dbReference type="NCBIfam" id="TIGR01484">
    <property type="entry name" value="HAD-SF-IIB"/>
    <property type="match status" value="1"/>
</dbReference>
<dbReference type="GO" id="GO:0016791">
    <property type="term" value="F:phosphatase activity"/>
    <property type="evidence" value="ECO:0007669"/>
    <property type="project" value="TreeGrafter"/>
</dbReference>
<dbReference type="InterPro" id="IPR023214">
    <property type="entry name" value="HAD_sf"/>
</dbReference>